<feature type="compositionally biased region" description="Basic residues" evidence="10">
    <location>
        <begin position="342"/>
        <end position="363"/>
    </location>
</feature>
<organism evidence="13 14">
    <name type="scientific">Lolium multiflorum</name>
    <name type="common">Italian ryegrass</name>
    <name type="synonym">Lolium perenne subsp. multiflorum</name>
    <dbReference type="NCBI Taxonomy" id="4521"/>
    <lineage>
        <taxon>Eukaryota</taxon>
        <taxon>Viridiplantae</taxon>
        <taxon>Streptophyta</taxon>
        <taxon>Embryophyta</taxon>
        <taxon>Tracheophyta</taxon>
        <taxon>Spermatophyta</taxon>
        <taxon>Magnoliopsida</taxon>
        <taxon>Liliopsida</taxon>
        <taxon>Poales</taxon>
        <taxon>Poaceae</taxon>
        <taxon>BOP clade</taxon>
        <taxon>Pooideae</taxon>
        <taxon>Poodae</taxon>
        <taxon>Poeae</taxon>
        <taxon>Poeae Chloroplast Group 2 (Poeae type)</taxon>
        <taxon>Loliodinae</taxon>
        <taxon>Loliinae</taxon>
        <taxon>Lolium</taxon>
    </lineage>
</organism>
<keyword evidence="5" id="KW-0255">Endonuclease</keyword>
<dbReference type="InterPro" id="IPR054722">
    <property type="entry name" value="PolX-like_BBD"/>
</dbReference>
<sequence>MAVVSKAPLSTILNNVGATGHIAKWGIELSAFDITYKARTAIKSQILADFAADWAEAPDVELEPEPETWVMHFDGSKQRQGSGAGVTLKSPTGEELHSQIHFKATNNMAEYEALLHRLRIAKEIWIKHIICCGDSDLVAQQVAGTWNARNSFMAAYRDEVDEIAKCFLGYEVKYVRRDDNTAADMLSKLGSGRKPIPHGIFLEHLRIPSVKGANPENPDVAVSPAKEVMVITPAWTQSFLDYLMDRNKLPEDEVLARQVIRRARSYTIVDGQLYKRNKTLLDTTCSGSFTSNKEEFKRDLLDRIKENAEDWENDKGKESGYADKPPFKPLPPKEGNEEKEEKKKKKKKERRRRRRRRIKRKSPKLGDAVLEDPIFETSTFSENDDITYSDMASPINFNQFLEKEKLKSNGSNFTDWFRHVRIFLNGGNLQYVLDAPLGDPPAETETDEVKNVYATRKTRYSQVQCAILCSLEADLQKRFEHHDPHELINELKTIFETHAAVECYEASKHFFSCMMEEGSSISEHMLAMTGHAKKLSDLGIVIPNRLGINRVLQSLPPSYKNFVMNYNMQNMNKELPELFAMLKSAEIEIKKEHQVLMVNKTTSFKKQGKSKGKNKKSGKKAATPPVKPKTGPKPDAECYYCKEKGHWKRNCSKYLADLKSGLVKKKKEGISDIHVIDVYLTGSRTSTWVFDTGSVAHICNSKQELKNKRRLLKDEVTMRVGNGSKVDVIAVGTLPLHLPSGLVLSLNNCYFVPALSMNIISGSCLMQDVKRMKKLHTDGLLESLDFESLDRCEACLMGKMTKTPFSGMMERATDLLEIIHTDVCGPMSVASRGGYRYVLTFTDDLSRYGYIYLMKHKSETFEKFKEFQSEVENQRNKKIKFLRSDRGGEYLSYEFGMHLKKCGILSQLTPPGTPQRNGVSERRNRTLLDMVRSMMSLTDLPLSFWSYALETAAFTLNRAPSKSVETTPYELWFNKKPKLSFLKVWGCEAYVKKLQPDKLEPKAEKCVFIGYPKETIGYTFYHRSEGKIFVAKNGTFLEKEFLTKEVTGRKVELDEIEESLLVDQSSAVPEDVPVPPTPATEEANDNDHETSNEIATEPRRSTRERATPDWYDPCLNVMIVDNNDEDPATYEEAMMSPDSNKWQEAMKSEMGSMYDNKVWTLVDLPDSRKAVENKWIFKRKTDADGNITVYKARLVAKGFRQIQGVDYDETFSPVAKLKSVRILLAIAAFFDYEIWQMDVKTAFLNGDIEEELYMVQPKGFVDPKNADKVCKLQRSIYGLKQASRSWNRRFDKVIKDFGFIQCHGEACIYKKVSGSSVAFLILYVDDILLIGNDIELLSSVKGYLNNSFSMKDLGEASYILGIKIYRDRSRRLIGLSQSTYLDKILKKFRMDESKKGFLPMLPGKVLSKTQGPATAEERERMSQIPYASAVGSIMYAMLCTRPDIAHAVSLTSRYQSDPGMEHWTAVKNILKYLKRTKDMFLCYGDDGGIQKGKKRGATVGPDHRRRGPWPGRATLCSGGPTASPPFLRVLLRPENLSYRGDLTKGYSRLCGAENTREKRALRRAGIRRGNSLPEGEIDAIDIVIERDIISIIIIIISTIYTAITTAAPPFMDTDKFRNMSATYGLDSQVVANLYKAFASHYELPKKNFDKYHEPYKDKIDSSVNKCVVVETVDNVIPEAYIEKTPFPAKMKEYSVISSAVNKSEKKPKEPEEQIKIEPAVAIVKDLVTENVEDGHIIFCEDASNIVSHPNKSKQVSVPMLSVRIGDHCYYGLCDIGASVSAIPYELYTEIMHEIGSCELEDIDVVIHLANRETISPIGIVRDVEVLCDCKKEKILTRFAGEPYEFNFSKFTKTPYKADLPSNDFKMEQCASIVLVPNNPLQQHLENSESEAFRKERDELEEIFLRQPILKHDLPVEDLGTTPPPKEDPVFDLKPLPDNLKYAHIDDKKIYPVIISSKLSEIEEERLLEILKKHRGAIGYTLDDLKGISPSICQHAINMEEDAKPVVEHQRRLIPKMKEVVRNEVLKLLEAGIIYPIADSRWVSPVHCVPKKGGMTVVPNDNDELIPQRIVVGYRMCIDFRKVNKVTKKDHYPLPFIDQMLERLSKNTHFCFLDAFMDTDKFRNMSATYGLDSQVVANLYKAFASHYELPKKNFDKYHEPYKDKVDSSVNKCVVIETVDNVIPEAYIEKTPFPAKMKEYSVISSAVNKSEKKPKEPEEQIKIEPAVAIVKDLVTENVEDGHIIFCEDASNIVSHPNKPKQVSVPMLSVRIGDHCYYGLCDIGASVSAIPYELYTEIMHEIGSCELEDIDVVIHLANRETISPIGIVRDVEVLCDCKKEKILTRFAGEPYEFNFSKFTKTPYKVDLPSNDFKMEQCASIVLVPNNPLQQHLENSESEAFRKERDELEEIFLRILKHDLPVEDLGTTPPPKEDPVFDLKPLPDNLKYAHIDDKKIYPVIISSKLSEIEEERLLEILKKHRGAIGYTLDDLKGISPSICQHAINMEEDAKPVVEHQRRLIPKMKEVVRNEVLKLLEAGIIYPIADSRWVSPVHCVPKKGGMTVVPNDNDELIPQRIVVGYRMCIDFRKVNKVTKKDHYPLPFIDQMLERLSKNTHFCFLDGYSGFSQIVVKAKDQEKTTFTCPYGTYAYRRMPFGLCNAPATFQRCMSAIFHGFCESIVERCEETNLVLNWEKCHFMVNEGIVLGHKISERGIEVDRAKVEAIEKMPYPRDVKDFSKISKPLTNLLQKDVPFVFDDDCKEAFETLKKALTTAPVVEPPDWNLPFEIMCDASDFAVGAVLGQRVDKKLNVIHYASKTLDAAQRNYATTEKELLAVVFACDKFRPYIVDSKVTIHTDHAAIRYLMTKKDAKPRLIRWVLLLQEFDLHIIDRKGADNPVADNLSRLENIAYDPVPVNDSFPNEQLAVIKGALPPALDLDSFPCVEEAIRVADEFCDQYRALRREVEILQEENQRLRRMLEYYSNPSTRPSPPHSGNNESLQVLVQNCKIEKLKLKEILMKRERNPSPSSPKE</sequence>
<dbReference type="InterPro" id="IPR043502">
    <property type="entry name" value="DNA/RNA_pol_sf"/>
</dbReference>
<dbReference type="GO" id="GO:0008270">
    <property type="term" value="F:zinc ion binding"/>
    <property type="evidence" value="ECO:0007669"/>
    <property type="project" value="UniProtKB-KW"/>
</dbReference>
<dbReference type="InterPro" id="IPR012337">
    <property type="entry name" value="RNaseH-like_sf"/>
</dbReference>
<dbReference type="Pfam" id="PF22936">
    <property type="entry name" value="Pol_BBD"/>
    <property type="match status" value="1"/>
</dbReference>
<keyword evidence="8" id="KW-0863">Zinc-finger</keyword>
<dbReference type="FunFam" id="3.10.20.370:FF:000001">
    <property type="entry name" value="Retrovirus-related Pol polyprotein from transposon 17.6-like protein"/>
    <property type="match status" value="1"/>
</dbReference>
<gene>
    <name evidence="13" type="ORF">QYE76_009741</name>
</gene>
<reference evidence="13" key="1">
    <citation type="submission" date="2023-07" db="EMBL/GenBank/DDBJ databases">
        <title>A chromosome-level genome assembly of Lolium multiflorum.</title>
        <authorList>
            <person name="Chen Y."/>
            <person name="Copetti D."/>
            <person name="Kolliker R."/>
            <person name="Studer B."/>
        </authorList>
    </citation>
    <scope>NUCLEOTIDE SEQUENCE</scope>
    <source>
        <strain evidence="13">02402/16</strain>
        <tissue evidence="13">Leaf</tissue>
    </source>
</reference>
<dbReference type="SMART" id="SM00343">
    <property type="entry name" value="ZnF_C2HC"/>
    <property type="match status" value="1"/>
</dbReference>
<dbReference type="GO" id="GO:0004190">
    <property type="term" value="F:aspartic-type endopeptidase activity"/>
    <property type="evidence" value="ECO:0007669"/>
    <property type="project" value="UniProtKB-KW"/>
</dbReference>
<dbReference type="Pfam" id="PF17917">
    <property type="entry name" value="RT_RNaseH"/>
    <property type="match status" value="1"/>
</dbReference>
<evidence type="ECO:0000256" key="3">
    <source>
        <dbReference type="ARBA" id="ARBA00022722"/>
    </source>
</evidence>
<dbReference type="Pfam" id="PF13456">
    <property type="entry name" value="RVT_3"/>
    <property type="match status" value="1"/>
</dbReference>
<evidence type="ECO:0000256" key="5">
    <source>
        <dbReference type="ARBA" id="ARBA00022759"/>
    </source>
</evidence>
<evidence type="ECO:0000256" key="9">
    <source>
        <dbReference type="SAM" id="Coils"/>
    </source>
</evidence>
<dbReference type="GO" id="GO:0015074">
    <property type="term" value="P:DNA integration"/>
    <property type="evidence" value="ECO:0007669"/>
    <property type="project" value="InterPro"/>
</dbReference>
<dbReference type="PANTHER" id="PTHR37984:SF5">
    <property type="entry name" value="PROTEIN NYNRIN-LIKE"/>
    <property type="match status" value="1"/>
</dbReference>
<evidence type="ECO:0000256" key="4">
    <source>
        <dbReference type="ARBA" id="ARBA00022750"/>
    </source>
</evidence>
<dbReference type="PANTHER" id="PTHR37984">
    <property type="entry name" value="PROTEIN CBG26694"/>
    <property type="match status" value="1"/>
</dbReference>
<feature type="region of interest" description="Disordered" evidence="10">
    <location>
        <begin position="1492"/>
        <end position="1515"/>
    </location>
</feature>
<dbReference type="GO" id="GO:0003964">
    <property type="term" value="F:RNA-directed DNA polymerase activity"/>
    <property type="evidence" value="ECO:0007669"/>
    <property type="project" value="UniProtKB-KW"/>
</dbReference>
<dbReference type="Proteomes" id="UP001231189">
    <property type="component" value="Unassembled WGS sequence"/>
</dbReference>
<keyword evidence="6" id="KW-0378">Hydrolase</keyword>
<dbReference type="Gene3D" id="3.30.70.270">
    <property type="match status" value="3"/>
</dbReference>
<dbReference type="Pfam" id="PF07727">
    <property type="entry name" value="RVT_2"/>
    <property type="match status" value="1"/>
</dbReference>
<feature type="domain" description="Integrase catalytic" evidence="12">
    <location>
        <begin position="800"/>
        <end position="976"/>
    </location>
</feature>
<dbReference type="InterPro" id="IPR050951">
    <property type="entry name" value="Retrovirus_Pol_polyprotein"/>
</dbReference>
<dbReference type="InterPro" id="IPR000477">
    <property type="entry name" value="RT_dom"/>
</dbReference>
<keyword evidence="7" id="KW-0695">RNA-directed DNA polymerase</keyword>
<feature type="compositionally biased region" description="Basic and acidic residues" evidence="10">
    <location>
        <begin position="1085"/>
        <end position="1107"/>
    </location>
</feature>
<evidence type="ECO:0000313" key="14">
    <source>
        <dbReference type="Proteomes" id="UP001231189"/>
    </source>
</evidence>
<dbReference type="EMBL" id="JAUUTY010000001">
    <property type="protein sequence ID" value="KAK1693044.1"/>
    <property type="molecule type" value="Genomic_DNA"/>
</dbReference>
<evidence type="ECO:0000256" key="8">
    <source>
        <dbReference type="PROSITE-ProRule" id="PRU00047"/>
    </source>
</evidence>
<comment type="caution">
    <text evidence="13">The sequence shown here is derived from an EMBL/GenBank/DDBJ whole genome shotgun (WGS) entry which is preliminary data.</text>
</comment>
<dbReference type="Pfam" id="PF25597">
    <property type="entry name" value="SH3_retrovirus"/>
    <property type="match status" value="1"/>
</dbReference>
<keyword evidence="3" id="KW-0540">Nuclease</keyword>
<feature type="region of interest" description="Disordered" evidence="10">
    <location>
        <begin position="600"/>
        <end position="635"/>
    </location>
</feature>
<dbReference type="CDD" id="cd09279">
    <property type="entry name" value="RNase_HI_like"/>
    <property type="match status" value="1"/>
</dbReference>
<keyword evidence="4" id="KW-0064">Aspartyl protease</keyword>
<dbReference type="SUPFAM" id="SSF57756">
    <property type="entry name" value="Retrovirus zinc finger-like domains"/>
    <property type="match status" value="1"/>
</dbReference>
<dbReference type="PROSITE" id="PS50994">
    <property type="entry name" value="INTEGRASE"/>
    <property type="match status" value="1"/>
</dbReference>
<feature type="domain" description="CCHC-type" evidence="11">
    <location>
        <begin position="638"/>
        <end position="653"/>
    </location>
</feature>
<feature type="region of interest" description="Disordered" evidence="10">
    <location>
        <begin position="1064"/>
        <end position="1107"/>
    </location>
</feature>
<dbReference type="InterPro" id="IPR041373">
    <property type="entry name" value="RT_RNaseH"/>
</dbReference>
<keyword evidence="1" id="KW-0808">Transferase</keyword>
<name>A0AAD8TVK9_LOLMU</name>
<keyword evidence="4" id="KW-0645">Protease</keyword>
<keyword evidence="8" id="KW-0862">Zinc</keyword>
<dbReference type="InterPro" id="IPR001878">
    <property type="entry name" value="Znf_CCHC"/>
</dbReference>
<evidence type="ECO:0000256" key="6">
    <source>
        <dbReference type="ARBA" id="ARBA00022801"/>
    </source>
</evidence>
<feature type="compositionally biased region" description="Basic residues" evidence="10">
    <location>
        <begin position="606"/>
        <end position="619"/>
    </location>
</feature>
<accession>A0AAD8TVK9</accession>
<dbReference type="PROSITE" id="PS50158">
    <property type="entry name" value="ZF_CCHC"/>
    <property type="match status" value="1"/>
</dbReference>
<evidence type="ECO:0000313" key="13">
    <source>
        <dbReference type="EMBL" id="KAK1693044.1"/>
    </source>
</evidence>
<evidence type="ECO:0000256" key="1">
    <source>
        <dbReference type="ARBA" id="ARBA00022679"/>
    </source>
</evidence>
<proteinExistence type="predicted"/>
<dbReference type="Gene3D" id="4.10.60.10">
    <property type="entry name" value="Zinc finger, CCHC-type"/>
    <property type="match status" value="1"/>
</dbReference>
<dbReference type="Pfam" id="PF00665">
    <property type="entry name" value="rve"/>
    <property type="match status" value="1"/>
</dbReference>
<dbReference type="InterPro" id="IPR002156">
    <property type="entry name" value="RNaseH_domain"/>
</dbReference>
<keyword evidence="2" id="KW-0548">Nucleotidyltransferase</keyword>
<evidence type="ECO:0000259" key="11">
    <source>
        <dbReference type="PROSITE" id="PS50158"/>
    </source>
</evidence>
<dbReference type="InterPro" id="IPR043128">
    <property type="entry name" value="Rev_trsase/Diguanyl_cyclase"/>
</dbReference>
<evidence type="ECO:0000256" key="10">
    <source>
        <dbReference type="SAM" id="MobiDB-lite"/>
    </source>
</evidence>
<dbReference type="GO" id="GO:0003676">
    <property type="term" value="F:nucleic acid binding"/>
    <property type="evidence" value="ECO:0007669"/>
    <property type="project" value="InterPro"/>
</dbReference>
<feature type="compositionally biased region" description="Basic and acidic residues" evidence="10">
    <location>
        <begin position="309"/>
        <end position="321"/>
    </location>
</feature>
<dbReference type="InterPro" id="IPR036875">
    <property type="entry name" value="Znf_CCHC_sf"/>
</dbReference>
<dbReference type="Pfam" id="PF14223">
    <property type="entry name" value="Retrotran_gag_2"/>
    <property type="match status" value="1"/>
</dbReference>
<dbReference type="CDD" id="cd09274">
    <property type="entry name" value="RNase_HI_RT_Ty3"/>
    <property type="match status" value="1"/>
</dbReference>
<feature type="coiled-coil region" evidence="9">
    <location>
        <begin position="2937"/>
        <end position="2971"/>
    </location>
</feature>
<dbReference type="InterPro" id="IPR057670">
    <property type="entry name" value="SH3_retrovirus"/>
</dbReference>
<evidence type="ECO:0000259" key="12">
    <source>
        <dbReference type="PROSITE" id="PS50994"/>
    </source>
</evidence>
<evidence type="ECO:0000256" key="2">
    <source>
        <dbReference type="ARBA" id="ARBA00022695"/>
    </source>
</evidence>
<protein>
    <recommendedName>
        <fullName evidence="15">Gag-pol polyprotein</fullName>
    </recommendedName>
</protein>
<dbReference type="Pfam" id="PF00078">
    <property type="entry name" value="RVT_1"/>
    <property type="match status" value="1"/>
</dbReference>
<evidence type="ECO:0008006" key="15">
    <source>
        <dbReference type="Google" id="ProtNLM"/>
    </source>
</evidence>
<keyword evidence="8" id="KW-0479">Metal-binding</keyword>
<evidence type="ECO:0000256" key="7">
    <source>
        <dbReference type="ARBA" id="ARBA00022918"/>
    </source>
</evidence>
<dbReference type="Gene3D" id="3.10.10.10">
    <property type="entry name" value="HIV Type 1 Reverse Transcriptase, subunit A, domain 1"/>
    <property type="match status" value="2"/>
</dbReference>
<dbReference type="GO" id="GO:0004523">
    <property type="term" value="F:RNA-DNA hybrid ribonuclease activity"/>
    <property type="evidence" value="ECO:0007669"/>
    <property type="project" value="InterPro"/>
</dbReference>
<feature type="region of interest" description="Disordered" evidence="10">
    <location>
        <begin position="309"/>
        <end position="363"/>
    </location>
</feature>
<dbReference type="SUPFAM" id="SSF53098">
    <property type="entry name" value="Ribonuclease H-like"/>
    <property type="match status" value="2"/>
</dbReference>
<dbReference type="SUPFAM" id="SSF56672">
    <property type="entry name" value="DNA/RNA polymerases"/>
    <property type="match status" value="3"/>
</dbReference>
<dbReference type="InterPro" id="IPR013103">
    <property type="entry name" value="RVT_2"/>
</dbReference>
<dbReference type="Gene3D" id="3.30.420.10">
    <property type="entry name" value="Ribonuclease H-like superfamily/Ribonuclease H"/>
    <property type="match status" value="2"/>
</dbReference>
<dbReference type="InterPro" id="IPR036397">
    <property type="entry name" value="RNaseH_sf"/>
</dbReference>
<dbReference type="InterPro" id="IPR001584">
    <property type="entry name" value="Integrase_cat-core"/>
</dbReference>
<keyword evidence="9" id="KW-0175">Coiled coil</keyword>
<dbReference type="CDD" id="cd01647">
    <property type="entry name" value="RT_LTR"/>
    <property type="match status" value="1"/>
</dbReference>
<keyword evidence="14" id="KW-1185">Reference proteome</keyword>